<evidence type="ECO:0000256" key="3">
    <source>
        <dbReference type="ARBA" id="ARBA00022603"/>
    </source>
</evidence>
<dbReference type="GO" id="GO:0032259">
    <property type="term" value="P:methylation"/>
    <property type="evidence" value="ECO:0007669"/>
    <property type="project" value="UniProtKB-KW"/>
</dbReference>
<comment type="caution">
    <text evidence="8">The sequence shown here is derived from an EMBL/GenBank/DDBJ whole genome shotgun (WGS) entry which is preliminary data.</text>
</comment>
<evidence type="ECO:0000256" key="2">
    <source>
        <dbReference type="ARBA" id="ARBA00022552"/>
    </source>
</evidence>
<dbReference type="InterPro" id="IPR002877">
    <property type="entry name" value="RNA_MeTrfase_FtsJ_dom"/>
</dbReference>
<dbReference type="EMBL" id="JADAQX010000167">
    <property type="protein sequence ID" value="KAF8821540.1"/>
    <property type="molecule type" value="Genomic_DNA"/>
</dbReference>
<accession>A0ABQ7JC11</accession>
<gene>
    <name evidence="8" type="ORF">IE077_001910</name>
</gene>
<reference evidence="8 9" key="1">
    <citation type="journal article" date="2020" name="bioRxiv">
        <title>Metabolic contributions of an alphaproteobacterial endosymbiont in the apicomplexan Cardiosporidium cionae.</title>
        <authorList>
            <person name="Hunter E.S."/>
            <person name="Paight C.J."/>
            <person name="Lane C.E."/>
        </authorList>
    </citation>
    <scope>NUCLEOTIDE SEQUENCE [LARGE SCALE GENOMIC DNA]</scope>
    <source>
        <strain evidence="8">ESH_2018</strain>
    </source>
</reference>
<dbReference type="InterPro" id="IPR050082">
    <property type="entry name" value="RNA_methyltr_RlmE"/>
</dbReference>
<keyword evidence="9" id="KW-1185">Reference proteome</keyword>
<dbReference type="Proteomes" id="UP000823046">
    <property type="component" value="Unassembled WGS sequence"/>
</dbReference>
<dbReference type="GO" id="GO:0008168">
    <property type="term" value="F:methyltransferase activity"/>
    <property type="evidence" value="ECO:0007669"/>
    <property type="project" value="UniProtKB-KW"/>
</dbReference>
<dbReference type="PANTHER" id="PTHR10920">
    <property type="entry name" value="RIBOSOMAL RNA METHYLTRANSFERASE"/>
    <property type="match status" value="1"/>
</dbReference>
<proteinExistence type="inferred from homology"/>
<evidence type="ECO:0000259" key="7">
    <source>
        <dbReference type="Pfam" id="PF01728"/>
    </source>
</evidence>
<feature type="domain" description="Ribosomal RNA methyltransferase FtsJ" evidence="7">
    <location>
        <begin position="79"/>
        <end position="260"/>
    </location>
</feature>
<evidence type="ECO:0000256" key="5">
    <source>
        <dbReference type="ARBA" id="ARBA00022691"/>
    </source>
</evidence>
<evidence type="ECO:0000313" key="9">
    <source>
        <dbReference type="Proteomes" id="UP000823046"/>
    </source>
</evidence>
<organism evidence="8 9">
    <name type="scientific">Cardiosporidium cionae</name>
    <dbReference type="NCBI Taxonomy" id="476202"/>
    <lineage>
        <taxon>Eukaryota</taxon>
        <taxon>Sar</taxon>
        <taxon>Alveolata</taxon>
        <taxon>Apicomplexa</taxon>
        <taxon>Aconoidasida</taxon>
        <taxon>Nephromycida</taxon>
        <taxon>Cardiosporidium</taxon>
    </lineage>
</organism>
<dbReference type="PANTHER" id="PTHR10920:SF18">
    <property type="entry name" value="RRNA METHYLTRANSFERASE 2, MITOCHONDRIAL"/>
    <property type="match status" value="1"/>
</dbReference>
<comment type="similarity">
    <text evidence="1">Belongs to the class I-like SAM-binding methyltransferase superfamily. RNA methyltransferase RlmE family.</text>
</comment>
<keyword evidence="4" id="KW-0808">Transferase</keyword>
<evidence type="ECO:0000256" key="4">
    <source>
        <dbReference type="ARBA" id="ARBA00022679"/>
    </source>
</evidence>
<evidence type="ECO:0000256" key="6">
    <source>
        <dbReference type="ARBA" id="ARBA00041184"/>
    </source>
</evidence>
<sequence>MSKILEFFRIGRITSGYQSISNLPLSIGFNCTHITCIRAFSSYKRTSTRVLNNASAHSARWIQRQLNDRYVMKAQMENYRSRAAYKLIQLDDRYLFLRKNQCVVDLGCYPGGWSQVALNRCLVGAPDSTSRVIGVDKHRMDELPNHSFILGNIGSSEILASLQQSLTEAKVDVVLSDLAPACTGLKQDDHLLSTELSLQAAELSEEILRLGGWLILKVFMGGQLSNLKIYLQSRFERVRSAKPKACRAESPEIYLVCEKFIGRTSIASEVQIKGGFTTREG</sequence>
<dbReference type="HAMAP" id="MF_01547">
    <property type="entry name" value="RNA_methyltr_E"/>
    <property type="match status" value="1"/>
</dbReference>
<dbReference type="Pfam" id="PF01728">
    <property type="entry name" value="FtsJ"/>
    <property type="match status" value="1"/>
</dbReference>
<keyword evidence="2" id="KW-0698">rRNA processing</keyword>
<evidence type="ECO:0000256" key="1">
    <source>
        <dbReference type="ARBA" id="ARBA00009258"/>
    </source>
</evidence>
<evidence type="ECO:0000313" key="8">
    <source>
        <dbReference type="EMBL" id="KAF8821540.1"/>
    </source>
</evidence>
<dbReference type="SUPFAM" id="SSF53335">
    <property type="entry name" value="S-adenosyl-L-methionine-dependent methyltransferases"/>
    <property type="match status" value="1"/>
</dbReference>
<keyword evidence="3 8" id="KW-0489">Methyltransferase</keyword>
<protein>
    <recommendedName>
        <fullName evidence="6">rRNA methyltransferase 2, mitochondrial</fullName>
    </recommendedName>
</protein>
<dbReference type="Gene3D" id="3.40.50.150">
    <property type="entry name" value="Vaccinia Virus protein VP39"/>
    <property type="match status" value="1"/>
</dbReference>
<dbReference type="InterPro" id="IPR015507">
    <property type="entry name" value="rRNA-MeTfrase_E"/>
</dbReference>
<dbReference type="InterPro" id="IPR029063">
    <property type="entry name" value="SAM-dependent_MTases_sf"/>
</dbReference>
<name>A0ABQ7JC11_9APIC</name>
<keyword evidence="5" id="KW-0949">S-adenosyl-L-methionine</keyword>